<dbReference type="InterPro" id="IPR055170">
    <property type="entry name" value="GFO_IDH_MocA-like_dom"/>
</dbReference>
<keyword evidence="4" id="KW-1185">Reference proteome</keyword>
<dbReference type="Gene3D" id="3.40.50.720">
    <property type="entry name" value="NAD(P)-binding Rossmann-like Domain"/>
    <property type="match status" value="1"/>
</dbReference>
<evidence type="ECO:0000313" key="3">
    <source>
        <dbReference type="EMBL" id="AGK60084.1"/>
    </source>
</evidence>
<dbReference type="Proteomes" id="UP000013307">
    <property type="component" value="Chromosome"/>
</dbReference>
<dbReference type="PANTHER" id="PTHR43377:SF1">
    <property type="entry name" value="BILIVERDIN REDUCTASE A"/>
    <property type="match status" value="1"/>
</dbReference>
<dbReference type="eggNOG" id="arCOG01622">
    <property type="taxonomic scope" value="Archaea"/>
</dbReference>
<feature type="domain" description="GFO/IDH/MocA-like oxidoreductase" evidence="2">
    <location>
        <begin position="160"/>
        <end position="227"/>
    </location>
</feature>
<evidence type="ECO:0000259" key="1">
    <source>
        <dbReference type="Pfam" id="PF01408"/>
    </source>
</evidence>
<sequence>MRGLENIRVGVIGVGVMGKNHVRVYKELGCELVGIADVDKERVEEVSRLYGTRAFMSYKELLNSRIDAVSIAVPTTFHGKVALDAINAGVNVLVEKPIADSVKSALEIIEAAKKRSVKLMVGHVERFNPVVEVIKERIAHADVISISTVRVGPLPPRIKDVGVVLDLATHDIDLARYLTESEPVEIYSFISSSLYNKEDTALIMLKMENGVLVNINVNWLTPFKVREISIATADKFIRGWLIEQKVREYVRHGDDSYIVKELKVPYDEPLKLELSAFVESIIKDKPVPVSGEDGLKVLEVAELCMM</sequence>
<dbReference type="Gene3D" id="3.30.360.10">
    <property type="entry name" value="Dihydrodipicolinate Reductase, domain 2"/>
    <property type="match status" value="1"/>
</dbReference>
<dbReference type="AlphaFoldDB" id="N0B8Z0"/>
<evidence type="ECO:0000259" key="2">
    <source>
        <dbReference type="Pfam" id="PF22725"/>
    </source>
</evidence>
<protein>
    <submittedName>
        <fullName evidence="3">Putative dehydrogenase-related protein</fullName>
    </submittedName>
</protein>
<proteinExistence type="predicted"/>
<feature type="domain" description="Gfo/Idh/MocA-like oxidoreductase N-terminal" evidence="1">
    <location>
        <begin position="7"/>
        <end position="123"/>
    </location>
</feature>
<dbReference type="PANTHER" id="PTHR43377">
    <property type="entry name" value="BILIVERDIN REDUCTASE A"/>
    <property type="match status" value="1"/>
</dbReference>
<name>N0B8Z0_9EURY</name>
<dbReference type="STRING" id="387631.Asulf_00048"/>
<dbReference type="GeneID" id="15391694"/>
<gene>
    <name evidence="3" type="ORF">Asulf_00048</name>
</gene>
<dbReference type="EMBL" id="CP005290">
    <property type="protein sequence ID" value="AGK60084.1"/>
    <property type="molecule type" value="Genomic_DNA"/>
</dbReference>
<accession>N0B8Z0</accession>
<reference evidence="3 4" key="1">
    <citation type="journal article" date="2013" name="Genome Announc.">
        <title>Complete Genome Sequence of the Thermophilic and Facultatively Chemolithoautotrophic Sulfate Reducer Archaeoglobus sulfaticallidus Strain PM70-1T.</title>
        <authorList>
            <person name="Stokke R."/>
            <person name="Hocking W.P."/>
            <person name="Steinsbu B.O."/>
            <person name="Steen I.H."/>
        </authorList>
    </citation>
    <scope>NUCLEOTIDE SEQUENCE [LARGE SCALE GENOMIC DNA]</scope>
    <source>
        <strain evidence="3">PM70-1</strain>
    </source>
</reference>
<dbReference type="Pfam" id="PF01408">
    <property type="entry name" value="GFO_IDH_MocA"/>
    <property type="match status" value="1"/>
</dbReference>
<dbReference type="HOGENOM" id="CLU_023194_10_0_2"/>
<dbReference type="KEGG" id="ast:Asulf_00048"/>
<dbReference type="InterPro" id="IPR036291">
    <property type="entry name" value="NAD(P)-bd_dom_sf"/>
</dbReference>
<dbReference type="InterPro" id="IPR051450">
    <property type="entry name" value="Gfo/Idh/MocA_Oxidoreductases"/>
</dbReference>
<dbReference type="SUPFAM" id="SSF55347">
    <property type="entry name" value="Glyceraldehyde-3-phosphate dehydrogenase-like, C-terminal domain"/>
    <property type="match status" value="1"/>
</dbReference>
<dbReference type="SUPFAM" id="SSF51735">
    <property type="entry name" value="NAD(P)-binding Rossmann-fold domains"/>
    <property type="match status" value="1"/>
</dbReference>
<dbReference type="InterPro" id="IPR000683">
    <property type="entry name" value="Gfo/Idh/MocA-like_OxRdtase_N"/>
</dbReference>
<dbReference type="RefSeq" id="WP_015589683.1">
    <property type="nucleotide sequence ID" value="NC_021169.1"/>
</dbReference>
<evidence type="ECO:0000313" key="4">
    <source>
        <dbReference type="Proteomes" id="UP000013307"/>
    </source>
</evidence>
<dbReference type="OrthoDB" id="25239at2157"/>
<dbReference type="Pfam" id="PF22725">
    <property type="entry name" value="GFO_IDH_MocA_C3"/>
    <property type="match status" value="1"/>
</dbReference>
<dbReference type="GO" id="GO:0000166">
    <property type="term" value="F:nucleotide binding"/>
    <property type="evidence" value="ECO:0007669"/>
    <property type="project" value="InterPro"/>
</dbReference>
<organism evidence="3 4">
    <name type="scientific">Archaeoglobus sulfaticallidus PM70-1</name>
    <dbReference type="NCBI Taxonomy" id="387631"/>
    <lineage>
        <taxon>Archaea</taxon>
        <taxon>Methanobacteriati</taxon>
        <taxon>Methanobacteriota</taxon>
        <taxon>Archaeoglobi</taxon>
        <taxon>Archaeoglobales</taxon>
        <taxon>Archaeoglobaceae</taxon>
        <taxon>Archaeoglobus</taxon>
    </lineage>
</organism>